<evidence type="ECO:0000256" key="1">
    <source>
        <dbReference type="ARBA" id="ARBA00008061"/>
    </source>
</evidence>
<keyword evidence="10" id="KW-1185">Reference proteome</keyword>
<sequence>MRFALKPTAALTALALLLGGCASPATETESDRFEDQVGVQLFMWGWDAIERECEFLGESGIDWVLTSPPQEHVAGAQWWTVYQPVSYQLESRLGTRDEFASMVQTCKENGVEIIADAVINHMTGRDSGVSFAGTEFSKYEYPGLYSRTDFHDCQLTVDGQIADYQNAEQVQTCELLGLSDLDQSRPQVQQRIVAYLQDLLSLGVVGFRIDAAKHMVAADLKAIKDQLPEETRFLHEVIKGASEPIQPSQYLDSGNVFEFSYARNLSSYISFEMPPADFATRILELDPSSQAIAFVSNHDTERNGETLNYAQAADFSLATAFMLADDFGQPMLFSSYAFSDFDAGPTKPASCTEFDAAQSSDVQDGDWLCQHRQPAILNMIKFRDGVSGSPVAEEFYSEGVYGFARAGRGYFIANFYSDTQSEVSVNTTLPDGEYEDLISGSSHRITDGKLTLTLQPKTALALMVK</sequence>
<accession>A0A7D4TJR5</accession>
<organism evidence="9 10">
    <name type="scientific">Aquiluna borgnonia</name>
    <dbReference type="NCBI Taxonomy" id="2499157"/>
    <lineage>
        <taxon>Bacteria</taxon>
        <taxon>Bacillati</taxon>
        <taxon>Actinomycetota</taxon>
        <taxon>Actinomycetes</taxon>
        <taxon>Micrococcales</taxon>
        <taxon>Microbacteriaceae</taxon>
        <taxon>Luna cluster</taxon>
        <taxon>Luna-1 subcluster</taxon>
        <taxon>Aquiluna</taxon>
    </lineage>
</organism>
<dbReference type="InterPro" id="IPR006046">
    <property type="entry name" value="Alpha_amylase"/>
</dbReference>
<dbReference type="EC" id="3.2.1.1" evidence="6"/>
<dbReference type="PRINTS" id="PR00110">
    <property type="entry name" value="ALPHAAMYLASE"/>
</dbReference>
<reference evidence="9 10" key="1">
    <citation type="submission" date="2020-05" db="EMBL/GenBank/DDBJ databases">
        <title>Aquirufa sp. strain 15G-AUS-rot a new Aquirufa species.</title>
        <authorList>
            <person name="Pitt A."/>
            <person name="Hahn M.W."/>
        </authorList>
    </citation>
    <scope>NUCLEOTIDE SEQUENCE [LARGE SCALE GENOMIC DNA]</scope>
    <source>
        <strain evidence="9 10">15G-AUS-rot</strain>
    </source>
</reference>
<dbReference type="InterPro" id="IPR006047">
    <property type="entry name" value="GH13_cat_dom"/>
</dbReference>
<comment type="catalytic activity">
    <reaction evidence="6">
        <text>Endohydrolysis of (1-&gt;4)-alpha-D-glucosidic linkages in polysaccharides containing three or more (1-&gt;4)-alpha-linked D-glucose units.</text>
        <dbReference type="EC" id="3.2.1.1"/>
    </reaction>
</comment>
<dbReference type="CDD" id="cd11317">
    <property type="entry name" value="AmyAc_bac_euk_AmyA"/>
    <property type="match status" value="1"/>
</dbReference>
<dbReference type="AlphaFoldDB" id="A0A7D4TJR5"/>
<evidence type="ECO:0000256" key="7">
    <source>
        <dbReference type="SAM" id="SignalP"/>
    </source>
</evidence>
<dbReference type="PROSITE" id="PS51257">
    <property type="entry name" value="PROKAR_LIPOPROTEIN"/>
    <property type="match status" value="1"/>
</dbReference>
<feature type="chain" id="PRO_5039693477" description="Alpha-amylase" evidence="7">
    <location>
        <begin position="26"/>
        <end position="465"/>
    </location>
</feature>
<evidence type="ECO:0000256" key="5">
    <source>
        <dbReference type="RuleBase" id="RU003615"/>
    </source>
</evidence>
<dbReference type="Proteomes" id="UP000501003">
    <property type="component" value="Chromosome"/>
</dbReference>
<keyword evidence="7" id="KW-0732">Signal</keyword>
<evidence type="ECO:0000256" key="2">
    <source>
        <dbReference type="ARBA" id="ARBA00022801"/>
    </source>
</evidence>
<dbReference type="Pfam" id="PF00128">
    <property type="entry name" value="Alpha-amylase"/>
    <property type="match status" value="1"/>
</dbReference>
<name>A0A7D4TJR5_9MICO</name>
<dbReference type="InterPro" id="IPR017853">
    <property type="entry name" value="GH"/>
</dbReference>
<dbReference type="EMBL" id="CP054056">
    <property type="protein sequence ID" value="QKJ24832.1"/>
    <property type="molecule type" value="Genomic_DNA"/>
</dbReference>
<keyword evidence="4 6" id="KW-0326">Glycosidase</keyword>
<dbReference type="PANTHER" id="PTHR43447">
    <property type="entry name" value="ALPHA-AMYLASE"/>
    <property type="match status" value="1"/>
</dbReference>
<dbReference type="Gene3D" id="3.20.20.80">
    <property type="entry name" value="Glycosidases"/>
    <property type="match status" value="1"/>
</dbReference>
<evidence type="ECO:0000259" key="8">
    <source>
        <dbReference type="SMART" id="SM00642"/>
    </source>
</evidence>
<dbReference type="GO" id="GO:0004556">
    <property type="term" value="F:alpha-amylase activity"/>
    <property type="evidence" value="ECO:0007669"/>
    <property type="project" value="UniProtKB-UniRule"/>
</dbReference>
<evidence type="ECO:0000256" key="4">
    <source>
        <dbReference type="ARBA" id="ARBA00023295"/>
    </source>
</evidence>
<protein>
    <recommendedName>
        <fullName evidence="6">Alpha-amylase</fullName>
        <ecNumber evidence="6">3.2.1.1</ecNumber>
    </recommendedName>
</protein>
<dbReference type="Gene3D" id="2.60.40.1180">
    <property type="entry name" value="Golgi alpha-mannosidase II"/>
    <property type="match status" value="1"/>
</dbReference>
<evidence type="ECO:0000313" key="10">
    <source>
        <dbReference type="Proteomes" id="UP000501003"/>
    </source>
</evidence>
<evidence type="ECO:0000313" key="9">
    <source>
        <dbReference type="EMBL" id="QKJ24832.1"/>
    </source>
</evidence>
<dbReference type="GO" id="GO:0005975">
    <property type="term" value="P:carbohydrate metabolic process"/>
    <property type="evidence" value="ECO:0007669"/>
    <property type="project" value="InterPro"/>
</dbReference>
<feature type="signal peptide" evidence="7">
    <location>
        <begin position="1"/>
        <end position="25"/>
    </location>
</feature>
<dbReference type="KEGG" id="aqg:HRU87_01075"/>
<keyword evidence="2 6" id="KW-0378">Hydrolase</keyword>
<dbReference type="InterPro" id="IPR006048">
    <property type="entry name" value="A-amylase/branching_C"/>
</dbReference>
<evidence type="ECO:0000256" key="6">
    <source>
        <dbReference type="RuleBase" id="RU361134"/>
    </source>
</evidence>
<comment type="similarity">
    <text evidence="1 5">Belongs to the glycosyl hydrolase 13 family.</text>
</comment>
<dbReference type="Pfam" id="PF02806">
    <property type="entry name" value="Alpha-amylase_C"/>
    <property type="match status" value="1"/>
</dbReference>
<dbReference type="SMART" id="SM00642">
    <property type="entry name" value="Aamy"/>
    <property type="match status" value="1"/>
</dbReference>
<dbReference type="SUPFAM" id="SSF51011">
    <property type="entry name" value="Glycosyl hydrolase domain"/>
    <property type="match status" value="1"/>
</dbReference>
<feature type="domain" description="Glycosyl hydrolase family 13 catalytic" evidence="8">
    <location>
        <begin position="36"/>
        <end position="383"/>
    </location>
</feature>
<dbReference type="GO" id="GO:0043169">
    <property type="term" value="F:cation binding"/>
    <property type="evidence" value="ECO:0007669"/>
    <property type="project" value="InterPro"/>
</dbReference>
<evidence type="ECO:0000256" key="3">
    <source>
        <dbReference type="ARBA" id="ARBA00023277"/>
    </source>
</evidence>
<dbReference type="SUPFAM" id="SSF51445">
    <property type="entry name" value="(Trans)glycosidases"/>
    <property type="match status" value="1"/>
</dbReference>
<keyword evidence="3 6" id="KW-0119">Carbohydrate metabolism</keyword>
<dbReference type="InterPro" id="IPR013780">
    <property type="entry name" value="Glyco_hydro_b"/>
</dbReference>
<gene>
    <name evidence="9" type="ORF">HRU87_01075</name>
</gene>
<dbReference type="RefSeq" id="WP_173493129.1">
    <property type="nucleotide sequence ID" value="NZ_CP054056.1"/>
</dbReference>
<proteinExistence type="inferred from homology"/>